<evidence type="ECO:0000313" key="2">
    <source>
        <dbReference type="EMBL" id="TWG28548.1"/>
    </source>
</evidence>
<sequence length="73" mass="7863">MGSQKHNKHDSGGQSARAHRHPGSGAPGRQGSEVERSPKRRHERTATGPSGSERDHGRSKVAHEGRIHRQGTG</sequence>
<evidence type="ECO:0000313" key="3">
    <source>
        <dbReference type="Proteomes" id="UP000319927"/>
    </source>
</evidence>
<keyword evidence="3" id="KW-1185">Reference proteome</keyword>
<evidence type="ECO:0000256" key="1">
    <source>
        <dbReference type="SAM" id="MobiDB-lite"/>
    </source>
</evidence>
<protein>
    <submittedName>
        <fullName evidence="2">Uncharacterized protein</fullName>
    </submittedName>
</protein>
<name>A0A561WXG1_9ACTN</name>
<reference evidence="2 3" key="1">
    <citation type="submission" date="2019-06" db="EMBL/GenBank/DDBJ databases">
        <title>Sequencing the genomes of 1000 actinobacteria strains.</title>
        <authorList>
            <person name="Klenk H.-P."/>
        </authorList>
    </citation>
    <scope>NUCLEOTIDE SEQUENCE [LARGE SCALE GENOMIC DNA]</scope>
    <source>
        <strain evidence="2 3">DSM 102131</strain>
    </source>
</reference>
<comment type="caution">
    <text evidence="2">The sequence shown here is derived from an EMBL/GenBank/DDBJ whole genome shotgun (WGS) entry which is preliminary data.</text>
</comment>
<proteinExistence type="predicted"/>
<organism evidence="2 3">
    <name type="scientific">Micromonospora palomenae</name>
    <dbReference type="NCBI Taxonomy" id="1461247"/>
    <lineage>
        <taxon>Bacteria</taxon>
        <taxon>Bacillati</taxon>
        <taxon>Actinomycetota</taxon>
        <taxon>Actinomycetes</taxon>
        <taxon>Micromonosporales</taxon>
        <taxon>Micromonosporaceae</taxon>
        <taxon>Micromonospora</taxon>
    </lineage>
</organism>
<dbReference type="AlphaFoldDB" id="A0A561WXG1"/>
<dbReference type="EMBL" id="VIXA01000001">
    <property type="protein sequence ID" value="TWG28548.1"/>
    <property type="molecule type" value="Genomic_DNA"/>
</dbReference>
<accession>A0A561WXG1</accession>
<feature type="region of interest" description="Disordered" evidence="1">
    <location>
        <begin position="1"/>
        <end position="73"/>
    </location>
</feature>
<gene>
    <name evidence="2" type="ORF">FHX75_111700</name>
</gene>
<dbReference type="Proteomes" id="UP000319927">
    <property type="component" value="Unassembled WGS sequence"/>
</dbReference>
<feature type="compositionally biased region" description="Basic and acidic residues" evidence="1">
    <location>
        <begin position="52"/>
        <end position="67"/>
    </location>
</feature>